<accession>A0ABD1UMT2</accession>
<organism evidence="1 2">
    <name type="scientific">Abeliophyllum distichum</name>
    <dbReference type="NCBI Taxonomy" id="126358"/>
    <lineage>
        <taxon>Eukaryota</taxon>
        <taxon>Viridiplantae</taxon>
        <taxon>Streptophyta</taxon>
        <taxon>Embryophyta</taxon>
        <taxon>Tracheophyta</taxon>
        <taxon>Spermatophyta</taxon>
        <taxon>Magnoliopsida</taxon>
        <taxon>eudicotyledons</taxon>
        <taxon>Gunneridae</taxon>
        <taxon>Pentapetalae</taxon>
        <taxon>asterids</taxon>
        <taxon>lamiids</taxon>
        <taxon>Lamiales</taxon>
        <taxon>Oleaceae</taxon>
        <taxon>Forsythieae</taxon>
        <taxon>Abeliophyllum</taxon>
    </lineage>
</organism>
<protein>
    <submittedName>
        <fullName evidence="1">Uncharacterized protein</fullName>
    </submittedName>
</protein>
<dbReference type="AlphaFoldDB" id="A0ABD1UMT2"/>
<comment type="caution">
    <text evidence="1">The sequence shown here is derived from an EMBL/GenBank/DDBJ whole genome shotgun (WGS) entry which is preliminary data.</text>
</comment>
<keyword evidence="2" id="KW-1185">Reference proteome</keyword>
<evidence type="ECO:0000313" key="1">
    <source>
        <dbReference type="EMBL" id="KAL2526365.1"/>
    </source>
</evidence>
<name>A0ABD1UMT2_9LAMI</name>
<proteinExistence type="predicted"/>
<evidence type="ECO:0000313" key="2">
    <source>
        <dbReference type="Proteomes" id="UP001604336"/>
    </source>
</evidence>
<gene>
    <name evidence="1" type="ORF">Adt_11419</name>
</gene>
<sequence length="145" mass="16217">MRYRAHLVRLSFNQDHPSKVRPSQTLYRSFTEGPVMPMDVEELLMMPEGYHLNCAMSAGFSLKLGMSLFNEVVKILHFGGRMSGFPIRDKNGCLFLLFVEPEHTGILLQSTGVGWFFSVGDGWWATADLETEMDAITELGGVGLV</sequence>
<dbReference type="EMBL" id="JBFOLK010000003">
    <property type="protein sequence ID" value="KAL2526365.1"/>
    <property type="molecule type" value="Genomic_DNA"/>
</dbReference>
<reference evidence="2" key="1">
    <citation type="submission" date="2024-07" db="EMBL/GenBank/DDBJ databases">
        <title>Two chromosome-level genome assemblies of Korean endemic species Abeliophyllum distichum and Forsythia ovata (Oleaceae).</title>
        <authorList>
            <person name="Jang H."/>
        </authorList>
    </citation>
    <scope>NUCLEOTIDE SEQUENCE [LARGE SCALE GENOMIC DNA]</scope>
</reference>
<dbReference type="Proteomes" id="UP001604336">
    <property type="component" value="Unassembled WGS sequence"/>
</dbReference>